<dbReference type="PROSITE" id="PS50005">
    <property type="entry name" value="TPR"/>
    <property type="match status" value="2"/>
</dbReference>
<dbReference type="CDD" id="cd00082">
    <property type="entry name" value="HisKA"/>
    <property type="match status" value="1"/>
</dbReference>
<dbReference type="SMART" id="SM00028">
    <property type="entry name" value="TPR"/>
    <property type="match status" value="3"/>
</dbReference>
<dbReference type="Pfam" id="PF02518">
    <property type="entry name" value="HATPase_c"/>
    <property type="match status" value="1"/>
</dbReference>
<keyword evidence="5 12" id="KW-0418">Kinase</keyword>
<keyword evidence="7" id="KW-0802">TPR repeat</keyword>
<dbReference type="OrthoDB" id="9810447at2"/>
<dbReference type="PROSITE" id="PS50109">
    <property type="entry name" value="HIS_KIN"/>
    <property type="match status" value="1"/>
</dbReference>
<evidence type="ECO:0000256" key="8">
    <source>
        <dbReference type="SAM" id="Coils"/>
    </source>
</evidence>
<protein>
    <recommendedName>
        <fullName evidence="2">histidine kinase</fullName>
        <ecNumber evidence="2">2.7.13.3</ecNumber>
    </recommendedName>
</protein>
<dbReference type="InterPro" id="IPR036097">
    <property type="entry name" value="HisK_dim/P_sf"/>
</dbReference>
<dbReference type="InterPro" id="IPR036890">
    <property type="entry name" value="HATPase_C_sf"/>
</dbReference>
<evidence type="ECO:0000259" key="11">
    <source>
        <dbReference type="PROSITE" id="PS50109"/>
    </source>
</evidence>
<evidence type="ECO:0000313" key="12">
    <source>
        <dbReference type="EMBL" id="REE05885.1"/>
    </source>
</evidence>
<dbReference type="Pfam" id="PF00512">
    <property type="entry name" value="HisKA"/>
    <property type="match status" value="1"/>
</dbReference>
<dbReference type="SMART" id="SM00387">
    <property type="entry name" value="HATPase_c"/>
    <property type="match status" value="1"/>
</dbReference>
<keyword evidence="9" id="KW-0812">Transmembrane</keyword>
<accession>A0A3D9LJ35</accession>
<dbReference type="AlphaFoldDB" id="A0A3D9LJ35"/>
<keyword evidence="4" id="KW-0808">Transferase</keyword>
<dbReference type="EMBL" id="QREG01000001">
    <property type="protein sequence ID" value="REE05885.1"/>
    <property type="molecule type" value="Genomic_DNA"/>
</dbReference>
<feature type="repeat" description="TPR" evidence="7">
    <location>
        <begin position="93"/>
        <end position="126"/>
    </location>
</feature>
<feature type="coiled-coil region" evidence="8">
    <location>
        <begin position="208"/>
        <end position="303"/>
    </location>
</feature>
<keyword evidence="9" id="KW-0472">Membrane</keyword>
<proteinExistence type="predicted"/>
<keyword evidence="8" id="KW-0175">Coiled coil</keyword>
<reference evidence="12 13" key="1">
    <citation type="submission" date="2018-07" db="EMBL/GenBank/DDBJ databases">
        <title>Genomic Encyclopedia of Type Strains, Phase IV (KMG-IV): sequencing the most valuable type-strain genomes for metagenomic binning, comparative biology and taxonomic classification.</title>
        <authorList>
            <person name="Goeker M."/>
        </authorList>
    </citation>
    <scope>NUCLEOTIDE SEQUENCE [LARGE SCALE GENOMIC DNA]</scope>
    <source>
        <strain evidence="12 13">DSM 4134</strain>
    </source>
</reference>
<keyword evidence="3" id="KW-0597">Phosphoprotein</keyword>
<keyword evidence="6" id="KW-0902">Two-component regulatory system</keyword>
<dbReference type="SUPFAM" id="SSF55874">
    <property type="entry name" value="ATPase domain of HSP90 chaperone/DNA topoisomerase II/histidine kinase"/>
    <property type="match status" value="1"/>
</dbReference>
<dbReference type="Gene3D" id="1.10.287.130">
    <property type="match status" value="1"/>
</dbReference>
<dbReference type="PRINTS" id="PR00344">
    <property type="entry name" value="BCTRLSENSOR"/>
</dbReference>
<dbReference type="PANTHER" id="PTHR43711:SF1">
    <property type="entry name" value="HISTIDINE KINASE 1"/>
    <property type="match status" value="1"/>
</dbReference>
<dbReference type="InterPro" id="IPR011990">
    <property type="entry name" value="TPR-like_helical_dom_sf"/>
</dbReference>
<dbReference type="InterPro" id="IPR003661">
    <property type="entry name" value="HisK_dim/P_dom"/>
</dbReference>
<dbReference type="Gene3D" id="1.25.40.10">
    <property type="entry name" value="Tetratricopeptide repeat domain"/>
    <property type="match status" value="1"/>
</dbReference>
<feature type="repeat" description="TPR" evidence="7">
    <location>
        <begin position="53"/>
        <end position="86"/>
    </location>
</feature>
<dbReference type="GO" id="GO:0000155">
    <property type="term" value="F:phosphorelay sensor kinase activity"/>
    <property type="evidence" value="ECO:0007669"/>
    <property type="project" value="InterPro"/>
</dbReference>
<evidence type="ECO:0000313" key="13">
    <source>
        <dbReference type="Proteomes" id="UP000256779"/>
    </source>
</evidence>
<evidence type="ECO:0000256" key="6">
    <source>
        <dbReference type="ARBA" id="ARBA00023012"/>
    </source>
</evidence>
<feature type="transmembrane region" description="Helical" evidence="9">
    <location>
        <begin position="304"/>
        <end position="325"/>
    </location>
</feature>
<dbReference type="EC" id="2.7.13.3" evidence="2"/>
<dbReference type="SUPFAM" id="SSF47384">
    <property type="entry name" value="Homodimeric domain of signal transducing histidine kinase"/>
    <property type="match status" value="1"/>
</dbReference>
<keyword evidence="10" id="KW-0732">Signal</keyword>
<gene>
    <name evidence="12" type="ORF">C7460_101404</name>
</gene>
<dbReference type="SUPFAM" id="SSF48452">
    <property type="entry name" value="TPR-like"/>
    <property type="match status" value="1"/>
</dbReference>
<evidence type="ECO:0000256" key="4">
    <source>
        <dbReference type="ARBA" id="ARBA00022679"/>
    </source>
</evidence>
<comment type="catalytic activity">
    <reaction evidence="1">
        <text>ATP + protein L-histidine = ADP + protein N-phospho-L-histidine.</text>
        <dbReference type="EC" id="2.7.13.3"/>
    </reaction>
</comment>
<organism evidence="12 13">
    <name type="scientific">Marinoscillum furvescens DSM 4134</name>
    <dbReference type="NCBI Taxonomy" id="1122208"/>
    <lineage>
        <taxon>Bacteria</taxon>
        <taxon>Pseudomonadati</taxon>
        <taxon>Bacteroidota</taxon>
        <taxon>Cytophagia</taxon>
        <taxon>Cytophagales</taxon>
        <taxon>Reichenbachiellaceae</taxon>
        <taxon>Marinoscillum</taxon>
    </lineage>
</organism>
<keyword evidence="13" id="KW-1185">Reference proteome</keyword>
<dbReference type="SMART" id="SM00388">
    <property type="entry name" value="HisKA"/>
    <property type="match status" value="1"/>
</dbReference>
<feature type="chain" id="PRO_5017686070" description="histidine kinase" evidence="10">
    <location>
        <begin position="21"/>
        <end position="577"/>
    </location>
</feature>
<evidence type="ECO:0000256" key="1">
    <source>
        <dbReference type="ARBA" id="ARBA00000085"/>
    </source>
</evidence>
<dbReference type="InterPro" id="IPR019734">
    <property type="entry name" value="TPR_rpt"/>
</dbReference>
<dbReference type="InterPro" id="IPR005467">
    <property type="entry name" value="His_kinase_dom"/>
</dbReference>
<evidence type="ECO:0000256" key="7">
    <source>
        <dbReference type="PROSITE-ProRule" id="PRU00339"/>
    </source>
</evidence>
<dbReference type="Pfam" id="PF13424">
    <property type="entry name" value="TPR_12"/>
    <property type="match status" value="2"/>
</dbReference>
<dbReference type="InterPro" id="IPR003594">
    <property type="entry name" value="HATPase_dom"/>
</dbReference>
<dbReference type="PANTHER" id="PTHR43711">
    <property type="entry name" value="TWO-COMPONENT HISTIDINE KINASE"/>
    <property type="match status" value="1"/>
</dbReference>
<feature type="coiled-coil region" evidence="8">
    <location>
        <begin position="139"/>
        <end position="173"/>
    </location>
</feature>
<dbReference type="Gene3D" id="3.30.565.10">
    <property type="entry name" value="Histidine kinase-like ATPase, C-terminal domain"/>
    <property type="match status" value="1"/>
</dbReference>
<evidence type="ECO:0000256" key="2">
    <source>
        <dbReference type="ARBA" id="ARBA00012438"/>
    </source>
</evidence>
<keyword evidence="9" id="KW-1133">Transmembrane helix</keyword>
<evidence type="ECO:0000256" key="10">
    <source>
        <dbReference type="SAM" id="SignalP"/>
    </source>
</evidence>
<feature type="domain" description="Histidine kinase" evidence="11">
    <location>
        <begin position="364"/>
        <end position="577"/>
    </location>
</feature>
<evidence type="ECO:0000256" key="3">
    <source>
        <dbReference type="ARBA" id="ARBA00022553"/>
    </source>
</evidence>
<dbReference type="InterPro" id="IPR050736">
    <property type="entry name" value="Sensor_HK_Regulatory"/>
</dbReference>
<dbReference type="RefSeq" id="WP_115866379.1">
    <property type="nucleotide sequence ID" value="NZ_QREG01000001.1"/>
</dbReference>
<sequence length="577" mass="65376">MTKSTGLFVLVLLISLWASAQKHPLSRSDSGIVVANLQKYDDLIARDDFRGASGALNDVAFVYWNNNHYEEAAKYYEQSLDLNMRVANENGIAMINNNLGMLYADLGRYEQSLDKFSKTLAARRASNEEVGIIAALVNMAVVLNNLERYEESVKRLSEALDLAREHYDKQQMRSVYGMLSETYEKMGDVERSLQYFELYKSFHEQIQREEIKGVNEQLEKERVQKQQLAAEKALKENELLKKQLELYQKNEELQQKDSINQSLYSSLSAQELELELLERDKQLSDLEAEAQHIENQKLEVQKNAYLTTLIIVVIAGVIIAILILINVRKTKQHNQVLEEKNRSIEEQRQELEVANHTKDRIFSVISHDLRSPISSLRGFFSYIDLFDVPDELRNALKGVESQLANSATLLENLLTWSRSQLEKAVPKKEEVAVAEIVEKNFRLLQEHATKKEIALSSSITNNDVLFSDPDTVDIVLRNLIQNALKFTPKGGSVAISYNHSPEEDCVIVKDTGVGMKPEKVASLFDISTNRSSVGTDKEKGSGLGLILCKELIEKVGGVIEVSSEPEVGTEFKLRFQN</sequence>
<feature type="coiled-coil region" evidence="8">
    <location>
        <begin position="327"/>
        <end position="357"/>
    </location>
</feature>
<name>A0A3D9LJ35_MARFU</name>
<dbReference type="InterPro" id="IPR004358">
    <property type="entry name" value="Sig_transdc_His_kin-like_C"/>
</dbReference>
<feature type="signal peptide" evidence="10">
    <location>
        <begin position="1"/>
        <end position="20"/>
    </location>
</feature>
<dbReference type="Proteomes" id="UP000256779">
    <property type="component" value="Unassembled WGS sequence"/>
</dbReference>
<comment type="caution">
    <text evidence="12">The sequence shown here is derived from an EMBL/GenBank/DDBJ whole genome shotgun (WGS) entry which is preliminary data.</text>
</comment>
<evidence type="ECO:0000256" key="5">
    <source>
        <dbReference type="ARBA" id="ARBA00022777"/>
    </source>
</evidence>
<evidence type="ECO:0000256" key="9">
    <source>
        <dbReference type="SAM" id="Phobius"/>
    </source>
</evidence>